<name>A0A7W9S3L6_9HYPH</name>
<reference evidence="1 2" key="1">
    <citation type="submission" date="2020-08" db="EMBL/GenBank/DDBJ databases">
        <title>Genomic Encyclopedia of Type Strains, Phase IV (KMG-IV): sequencing the most valuable type-strain genomes for metagenomic binning, comparative biology and taxonomic classification.</title>
        <authorList>
            <person name="Goeker M."/>
        </authorList>
    </citation>
    <scope>NUCLEOTIDE SEQUENCE [LARGE SCALE GENOMIC DNA]</scope>
    <source>
        <strain evidence="1 2">DSM 11099</strain>
    </source>
</reference>
<comment type="caution">
    <text evidence="1">The sequence shown here is derived from an EMBL/GenBank/DDBJ whole genome shotgun (WGS) entry which is preliminary data.</text>
</comment>
<evidence type="ECO:0000313" key="1">
    <source>
        <dbReference type="EMBL" id="MBB6013481.1"/>
    </source>
</evidence>
<dbReference type="EMBL" id="JACHEU010000002">
    <property type="protein sequence ID" value="MBB6013481.1"/>
    <property type="molecule type" value="Genomic_DNA"/>
</dbReference>
<protein>
    <submittedName>
        <fullName evidence="1">Uncharacterized protein</fullName>
    </submittedName>
</protein>
<proteinExistence type="predicted"/>
<gene>
    <name evidence="1" type="ORF">HNR59_002870</name>
</gene>
<organism evidence="1 2">
    <name type="scientific">Aquamicrobium lusatiense</name>
    <dbReference type="NCBI Taxonomy" id="89772"/>
    <lineage>
        <taxon>Bacteria</taxon>
        <taxon>Pseudomonadati</taxon>
        <taxon>Pseudomonadota</taxon>
        <taxon>Alphaproteobacteria</taxon>
        <taxon>Hyphomicrobiales</taxon>
        <taxon>Phyllobacteriaceae</taxon>
        <taxon>Aquamicrobium</taxon>
    </lineage>
</organism>
<evidence type="ECO:0000313" key="2">
    <source>
        <dbReference type="Proteomes" id="UP000533306"/>
    </source>
</evidence>
<sequence>MKALIAATCVALLAAVGYYFWNEHSEAKAHDKARVEYLKRSVEDECNEAARLLNDGAKLGPETRRMLIEKFDRCSAYAH</sequence>
<dbReference type="Proteomes" id="UP000533306">
    <property type="component" value="Unassembled WGS sequence"/>
</dbReference>
<dbReference type="AlphaFoldDB" id="A0A7W9S3L6"/>
<accession>A0A7W9S3L6</accession>
<keyword evidence="2" id="KW-1185">Reference proteome</keyword>